<reference evidence="1" key="1">
    <citation type="journal article" date="2021" name="Sci. Adv.">
        <title>The American lobster genome reveals insights on longevity, neural, and immune adaptations.</title>
        <authorList>
            <person name="Polinski J.M."/>
            <person name="Zimin A.V."/>
            <person name="Clark K.F."/>
            <person name="Kohn A.B."/>
            <person name="Sadowski N."/>
            <person name="Timp W."/>
            <person name="Ptitsyn A."/>
            <person name="Khanna P."/>
            <person name="Romanova D.Y."/>
            <person name="Williams P."/>
            <person name="Greenwood S.J."/>
            <person name="Moroz L.L."/>
            <person name="Walt D.R."/>
            <person name="Bodnar A.G."/>
        </authorList>
    </citation>
    <scope>NUCLEOTIDE SEQUENCE</scope>
    <source>
        <strain evidence="1">GMGI-L3</strain>
    </source>
</reference>
<dbReference type="Proteomes" id="UP000747542">
    <property type="component" value="Unassembled WGS sequence"/>
</dbReference>
<evidence type="ECO:0000313" key="1">
    <source>
        <dbReference type="EMBL" id="KAG7177140.1"/>
    </source>
</evidence>
<comment type="caution">
    <text evidence="1">The sequence shown here is derived from an EMBL/GenBank/DDBJ whole genome shotgun (WGS) entry which is preliminary data.</text>
</comment>
<feature type="non-terminal residue" evidence="1">
    <location>
        <position position="1"/>
    </location>
</feature>
<protein>
    <submittedName>
        <fullName evidence="1">Uncharacterized protein</fullName>
    </submittedName>
</protein>
<name>A0A8J5NAY0_HOMAM</name>
<dbReference type="AlphaFoldDB" id="A0A8J5NAY0"/>
<dbReference type="EMBL" id="JAHLQT010002534">
    <property type="protein sequence ID" value="KAG7177140.1"/>
    <property type="molecule type" value="Genomic_DNA"/>
</dbReference>
<gene>
    <name evidence="1" type="ORF">Hamer_G000383</name>
</gene>
<accession>A0A8J5NAY0</accession>
<evidence type="ECO:0000313" key="2">
    <source>
        <dbReference type="Proteomes" id="UP000747542"/>
    </source>
</evidence>
<organism evidence="1 2">
    <name type="scientific">Homarus americanus</name>
    <name type="common">American lobster</name>
    <dbReference type="NCBI Taxonomy" id="6706"/>
    <lineage>
        <taxon>Eukaryota</taxon>
        <taxon>Metazoa</taxon>
        <taxon>Ecdysozoa</taxon>
        <taxon>Arthropoda</taxon>
        <taxon>Crustacea</taxon>
        <taxon>Multicrustacea</taxon>
        <taxon>Malacostraca</taxon>
        <taxon>Eumalacostraca</taxon>
        <taxon>Eucarida</taxon>
        <taxon>Decapoda</taxon>
        <taxon>Pleocyemata</taxon>
        <taxon>Astacidea</taxon>
        <taxon>Nephropoidea</taxon>
        <taxon>Nephropidae</taxon>
        <taxon>Homarus</taxon>
    </lineage>
</organism>
<keyword evidence="2" id="KW-1185">Reference proteome</keyword>
<sequence length="69" mass="7602">MRAGLGVMMSVCIMQAARPYPIHLDVSVDALYCVLKGPDLSCNYTNGDQGDSYLQNPIVTNYTWLSENS</sequence>
<proteinExistence type="predicted"/>